<name>A0ACD3B104_9AGAR</name>
<evidence type="ECO:0000313" key="2">
    <source>
        <dbReference type="Proteomes" id="UP000308600"/>
    </source>
</evidence>
<reference evidence="1 2" key="1">
    <citation type="journal article" date="2019" name="Nat. Ecol. Evol.">
        <title>Megaphylogeny resolves global patterns of mushroom evolution.</title>
        <authorList>
            <person name="Varga T."/>
            <person name="Krizsan K."/>
            <person name="Foldi C."/>
            <person name="Dima B."/>
            <person name="Sanchez-Garcia M."/>
            <person name="Sanchez-Ramirez S."/>
            <person name="Szollosi G.J."/>
            <person name="Szarkandi J.G."/>
            <person name="Papp V."/>
            <person name="Albert L."/>
            <person name="Andreopoulos W."/>
            <person name="Angelini C."/>
            <person name="Antonin V."/>
            <person name="Barry K.W."/>
            <person name="Bougher N.L."/>
            <person name="Buchanan P."/>
            <person name="Buyck B."/>
            <person name="Bense V."/>
            <person name="Catcheside P."/>
            <person name="Chovatia M."/>
            <person name="Cooper J."/>
            <person name="Damon W."/>
            <person name="Desjardin D."/>
            <person name="Finy P."/>
            <person name="Geml J."/>
            <person name="Haridas S."/>
            <person name="Hughes K."/>
            <person name="Justo A."/>
            <person name="Karasinski D."/>
            <person name="Kautmanova I."/>
            <person name="Kiss B."/>
            <person name="Kocsube S."/>
            <person name="Kotiranta H."/>
            <person name="LaButti K.M."/>
            <person name="Lechner B.E."/>
            <person name="Liimatainen K."/>
            <person name="Lipzen A."/>
            <person name="Lukacs Z."/>
            <person name="Mihaltcheva S."/>
            <person name="Morgado L.N."/>
            <person name="Niskanen T."/>
            <person name="Noordeloos M.E."/>
            <person name="Ohm R.A."/>
            <person name="Ortiz-Santana B."/>
            <person name="Ovrebo C."/>
            <person name="Racz N."/>
            <person name="Riley R."/>
            <person name="Savchenko A."/>
            <person name="Shiryaev A."/>
            <person name="Soop K."/>
            <person name="Spirin V."/>
            <person name="Szebenyi C."/>
            <person name="Tomsovsky M."/>
            <person name="Tulloss R.E."/>
            <person name="Uehling J."/>
            <person name="Grigoriev I.V."/>
            <person name="Vagvolgyi C."/>
            <person name="Papp T."/>
            <person name="Martin F.M."/>
            <person name="Miettinen O."/>
            <person name="Hibbett D.S."/>
            <person name="Nagy L.G."/>
        </authorList>
    </citation>
    <scope>NUCLEOTIDE SEQUENCE [LARGE SCALE GENOMIC DNA]</scope>
    <source>
        <strain evidence="1 2">NL-1719</strain>
    </source>
</reference>
<protein>
    <submittedName>
        <fullName evidence="1">Uncharacterized protein</fullName>
    </submittedName>
</protein>
<dbReference type="Proteomes" id="UP000308600">
    <property type="component" value="Unassembled WGS sequence"/>
</dbReference>
<evidence type="ECO:0000313" key="1">
    <source>
        <dbReference type="EMBL" id="TFK71700.1"/>
    </source>
</evidence>
<organism evidence="1 2">
    <name type="scientific">Pluteus cervinus</name>
    <dbReference type="NCBI Taxonomy" id="181527"/>
    <lineage>
        <taxon>Eukaryota</taxon>
        <taxon>Fungi</taxon>
        <taxon>Dikarya</taxon>
        <taxon>Basidiomycota</taxon>
        <taxon>Agaricomycotina</taxon>
        <taxon>Agaricomycetes</taxon>
        <taxon>Agaricomycetidae</taxon>
        <taxon>Agaricales</taxon>
        <taxon>Pluteineae</taxon>
        <taxon>Pluteaceae</taxon>
        <taxon>Pluteus</taxon>
    </lineage>
</organism>
<sequence>MFPRTLSLTASSPPCVPYLSLTCGIGVHELTHQITVPYSIRLRYVRSEVRRRVQFKPSCPTVYPETSQHESR</sequence>
<accession>A0ACD3B104</accession>
<proteinExistence type="predicted"/>
<gene>
    <name evidence="1" type="ORF">BDN72DRAFT_837256</name>
</gene>
<keyword evidence="2" id="KW-1185">Reference proteome</keyword>
<dbReference type="EMBL" id="ML208294">
    <property type="protein sequence ID" value="TFK71700.1"/>
    <property type="molecule type" value="Genomic_DNA"/>
</dbReference>